<dbReference type="PANTHER" id="PTHR13696:SF52">
    <property type="entry name" value="PARA FAMILY PROTEIN CT_582"/>
    <property type="match status" value="1"/>
</dbReference>
<evidence type="ECO:0000313" key="2">
    <source>
        <dbReference type="EMBL" id="HGL16959.1"/>
    </source>
</evidence>
<proteinExistence type="predicted"/>
<dbReference type="Pfam" id="PF13614">
    <property type="entry name" value="AAA_31"/>
    <property type="match status" value="1"/>
</dbReference>
<dbReference type="PANTHER" id="PTHR13696">
    <property type="entry name" value="P-LOOP CONTAINING NUCLEOSIDE TRIPHOSPHATE HYDROLASE"/>
    <property type="match status" value="1"/>
</dbReference>
<comment type="caution">
    <text evidence="2">The sequence shown here is derived from an EMBL/GenBank/DDBJ whole genome shotgun (WGS) entry which is preliminary data.</text>
</comment>
<gene>
    <name evidence="2" type="ORF">ENU66_01275</name>
</gene>
<dbReference type="EMBL" id="DTDJ01000012">
    <property type="protein sequence ID" value="HGL16959.1"/>
    <property type="molecule type" value="Genomic_DNA"/>
</dbReference>
<dbReference type="AlphaFoldDB" id="A0A7V3ZWL4"/>
<dbReference type="InterPro" id="IPR027417">
    <property type="entry name" value="P-loop_NTPase"/>
</dbReference>
<protein>
    <submittedName>
        <fullName evidence="2">ParA family protein</fullName>
    </submittedName>
</protein>
<accession>A0A7V3ZWL4</accession>
<name>A0A7V3ZWL4_UNCW3</name>
<reference evidence="2" key="1">
    <citation type="journal article" date="2020" name="mSystems">
        <title>Genome- and Community-Level Interaction Insights into Carbon Utilization and Element Cycling Functions of Hydrothermarchaeota in Hydrothermal Sediment.</title>
        <authorList>
            <person name="Zhou Z."/>
            <person name="Liu Y."/>
            <person name="Xu W."/>
            <person name="Pan J."/>
            <person name="Luo Z.H."/>
            <person name="Li M."/>
        </authorList>
    </citation>
    <scope>NUCLEOTIDE SEQUENCE [LARGE SCALE GENOMIC DNA]</scope>
    <source>
        <strain evidence="2">SpSt-69</strain>
    </source>
</reference>
<dbReference type="CDD" id="cd02042">
    <property type="entry name" value="ParAB_family"/>
    <property type="match status" value="1"/>
</dbReference>
<dbReference type="SUPFAM" id="SSF52540">
    <property type="entry name" value="P-loop containing nucleoside triphosphate hydrolases"/>
    <property type="match status" value="1"/>
</dbReference>
<dbReference type="FunFam" id="3.40.50.300:FF:000285">
    <property type="entry name" value="Sporulation initiation inhibitor Soj"/>
    <property type="match status" value="1"/>
</dbReference>
<dbReference type="PIRSF" id="PIRSF009320">
    <property type="entry name" value="Nuc_binding_HP_1000"/>
    <property type="match status" value="1"/>
</dbReference>
<sequence>MPVPKIIAISNQKGGVGKTTTCTNLGAALGQLGKRVLIVDMDPQANTSSGLRFADADRTVYDVLIGKIGLNDAVRKTEEDNVWLVPSNKSLVGGEIEFRDLEGWHFLLRNVLRPVKDFDYILIDTPPSLGTLTIMSLVAAHSVVVPVQCEYYALEGLTQLIKTIMLVKNSYNPELKIEGLLLTMYDKRLNLSKQIEEEVRRHFGRKVFNTVIYRSIRLAEAPSFGLSICKYAPDSLGALNYIELAKELVYEESLR</sequence>
<dbReference type="InterPro" id="IPR025669">
    <property type="entry name" value="AAA_dom"/>
</dbReference>
<evidence type="ECO:0000259" key="1">
    <source>
        <dbReference type="Pfam" id="PF13614"/>
    </source>
</evidence>
<organism evidence="2">
    <name type="scientific">candidate division WOR-3 bacterium</name>
    <dbReference type="NCBI Taxonomy" id="2052148"/>
    <lineage>
        <taxon>Bacteria</taxon>
        <taxon>Bacteria division WOR-3</taxon>
    </lineage>
</organism>
<dbReference type="Gene3D" id="3.40.50.300">
    <property type="entry name" value="P-loop containing nucleotide triphosphate hydrolases"/>
    <property type="match status" value="1"/>
</dbReference>
<feature type="domain" description="AAA" evidence="1">
    <location>
        <begin position="5"/>
        <end position="177"/>
    </location>
</feature>
<dbReference type="InterPro" id="IPR050678">
    <property type="entry name" value="DNA_Partitioning_ATPase"/>
</dbReference>